<proteinExistence type="predicted"/>
<accession>A0ABV4QDQ9</accession>
<reference evidence="1 2" key="1">
    <citation type="submission" date="2023-11" db="EMBL/GenBank/DDBJ databases">
        <title>Actinomadura monticuli sp. nov., isolated from volcanic ash.</title>
        <authorList>
            <person name="Lee S.D."/>
            <person name="Yang H."/>
            <person name="Kim I.S."/>
        </authorList>
    </citation>
    <scope>NUCLEOTIDE SEQUENCE [LARGE SCALE GENOMIC DNA]</scope>
    <source>
        <strain evidence="1 2">DLS-62</strain>
    </source>
</reference>
<name>A0ABV4QDQ9_9ACTN</name>
<evidence type="ECO:0000313" key="1">
    <source>
        <dbReference type="EMBL" id="MFA1541319.1"/>
    </source>
</evidence>
<organism evidence="1 2">
    <name type="scientific">Actinomadura monticuli</name>
    <dbReference type="NCBI Taxonomy" id="3097367"/>
    <lineage>
        <taxon>Bacteria</taxon>
        <taxon>Bacillati</taxon>
        <taxon>Actinomycetota</taxon>
        <taxon>Actinomycetes</taxon>
        <taxon>Streptosporangiales</taxon>
        <taxon>Thermomonosporaceae</taxon>
        <taxon>Actinomadura</taxon>
    </lineage>
</organism>
<comment type="caution">
    <text evidence="1">The sequence shown here is derived from an EMBL/GenBank/DDBJ whole genome shotgun (WGS) entry which is preliminary data.</text>
</comment>
<gene>
    <name evidence="1" type="ORF">SM611_20535</name>
</gene>
<dbReference type="EMBL" id="JAXCEI010000008">
    <property type="protein sequence ID" value="MFA1541319.1"/>
    <property type="molecule type" value="Genomic_DNA"/>
</dbReference>
<sequence length="131" mass="14211">MPGRHLVKDANPQDIDKVDFVLPDGTPKKMTIGDYRQLSDALYHAGTDSGSQYEYVDEANRLHFYVLDVKRDRTGVLSYTVAVGSLDGAGPQRRGVRLTPGLARPTGAGWTKCTMTLSNTGRARPGTRGCG</sequence>
<keyword evidence="2" id="KW-1185">Reference proteome</keyword>
<dbReference type="Proteomes" id="UP001569963">
    <property type="component" value="Unassembled WGS sequence"/>
</dbReference>
<protein>
    <submittedName>
        <fullName evidence="1">Uncharacterized protein</fullName>
    </submittedName>
</protein>
<evidence type="ECO:0000313" key="2">
    <source>
        <dbReference type="Proteomes" id="UP001569963"/>
    </source>
</evidence>
<dbReference type="RefSeq" id="WP_371951465.1">
    <property type="nucleotide sequence ID" value="NZ_JAXCEI010000008.1"/>
</dbReference>